<dbReference type="InterPro" id="IPR013785">
    <property type="entry name" value="Aldolase_TIM"/>
</dbReference>
<evidence type="ECO:0000256" key="4">
    <source>
        <dbReference type="PIRNR" id="PIRNR001365"/>
    </source>
</evidence>
<dbReference type="Gene3D" id="3.20.20.70">
    <property type="entry name" value="Aldolase class I"/>
    <property type="match status" value="1"/>
</dbReference>
<keyword evidence="2 4" id="KW-0456">Lyase</keyword>
<keyword evidence="6" id="KW-1185">Reference proteome</keyword>
<dbReference type="EMBL" id="JAIBOA010000014">
    <property type="protein sequence ID" value="MBW8485037.1"/>
    <property type="molecule type" value="Genomic_DNA"/>
</dbReference>
<dbReference type="PROSITE" id="PS00665">
    <property type="entry name" value="DHDPS_1"/>
    <property type="match status" value="1"/>
</dbReference>
<dbReference type="RefSeq" id="WP_220168268.1">
    <property type="nucleotide sequence ID" value="NZ_JAIBOA010000014.1"/>
</dbReference>
<proteinExistence type="inferred from homology"/>
<organism evidence="5 6">
    <name type="scientific">Actinomadura parmotrematis</name>
    <dbReference type="NCBI Taxonomy" id="2864039"/>
    <lineage>
        <taxon>Bacteria</taxon>
        <taxon>Bacillati</taxon>
        <taxon>Actinomycetota</taxon>
        <taxon>Actinomycetes</taxon>
        <taxon>Streptosporangiales</taxon>
        <taxon>Thermomonosporaceae</taxon>
        <taxon>Actinomadura</taxon>
    </lineage>
</organism>
<dbReference type="PRINTS" id="PR00146">
    <property type="entry name" value="DHPICSNTHASE"/>
</dbReference>
<evidence type="ECO:0000313" key="6">
    <source>
        <dbReference type="Proteomes" id="UP000774570"/>
    </source>
</evidence>
<dbReference type="PANTHER" id="PTHR12128">
    <property type="entry name" value="DIHYDRODIPICOLINATE SYNTHASE"/>
    <property type="match status" value="1"/>
</dbReference>
<gene>
    <name evidence="5" type="ORF">K1Y72_21820</name>
</gene>
<evidence type="ECO:0000256" key="1">
    <source>
        <dbReference type="ARBA" id="ARBA00007592"/>
    </source>
</evidence>
<keyword evidence="3" id="KW-0704">Schiff base</keyword>
<dbReference type="SMART" id="SM01130">
    <property type="entry name" value="DHDPS"/>
    <property type="match status" value="1"/>
</dbReference>
<dbReference type="SUPFAM" id="SSF51569">
    <property type="entry name" value="Aldolase"/>
    <property type="match status" value="1"/>
</dbReference>
<name>A0ABS7FZP6_9ACTN</name>
<evidence type="ECO:0000313" key="5">
    <source>
        <dbReference type="EMBL" id="MBW8485037.1"/>
    </source>
</evidence>
<comment type="caution">
    <text evidence="5">The sequence shown here is derived from an EMBL/GenBank/DDBJ whole genome shotgun (WGS) entry which is preliminary data.</text>
</comment>
<dbReference type="InterPro" id="IPR020624">
    <property type="entry name" value="Schiff_base-form_aldolases_CS"/>
</dbReference>
<dbReference type="Proteomes" id="UP000774570">
    <property type="component" value="Unassembled WGS sequence"/>
</dbReference>
<accession>A0ABS7FZP6</accession>
<evidence type="ECO:0000256" key="2">
    <source>
        <dbReference type="ARBA" id="ARBA00023239"/>
    </source>
</evidence>
<comment type="similarity">
    <text evidence="1 4">Belongs to the DapA family.</text>
</comment>
<dbReference type="PIRSF" id="PIRSF001365">
    <property type="entry name" value="DHDPS"/>
    <property type="match status" value="1"/>
</dbReference>
<protein>
    <submittedName>
        <fullName evidence="5">Dihydrodipicolinate synthase family protein</fullName>
    </submittedName>
</protein>
<sequence>MPAAPHGTLPSLVTPFTAAGDVDTASLERLARHVLDLGADGLVALGTTGEAALLTEAERRTVLDVVRGVASGAGVPLVVGAGAMGTAATVAEARERAPLADALLVVVPYYLRPSDEAVLDHFRDVAAAVDVPLVPYNVPYRTAKELRVETLLELLDLDGVATMKHCPGALDHATLRLLAETRTPVLCGDDALAYPMARLGAAGAISTTALLAPAPRTLPEHNALLPLADALFAEPSPAVVKACLARLGVIGDPGVRTPLRAPRPESVRRALDAYSALDAASAAARAACGSA</sequence>
<dbReference type="Pfam" id="PF00701">
    <property type="entry name" value="DHDPS"/>
    <property type="match status" value="1"/>
</dbReference>
<evidence type="ECO:0000256" key="3">
    <source>
        <dbReference type="ARBA" id="ARBA00023270"/>
    </source>
</evidence>
<reference evidence="5 6" key="1">
    <citation type="submission" date="2021-07" db="EMBL/GenBank/DDBJ databases">
        <title>Actinomadura sp. PM05-2 isolated from lichen.</title>
        <authorList>
            <person name="Somphong A."/>
            <person name="Phongsopitanun W."/>
            <person name="Tanasupawat S."/>
            <person name="Peongsungnone V."/>
        </authorList>
    </citation>
    <scope>NUCLEOTIDE SEQUENCE [LARGE SCALE GENOMIC DNA]</scope>
    <source>
        <strain evidence="5 6">PM05-2</strain>
    </source>
</reference>
<dbReference type="PANTHER" id="PTHR12128:SF66">
    <property type="entry name" value="4-HYDROXY-2-OXOGLUTARATE ALDOLASE, MITOCHONDRIAL"/>
    <property type="match status" value="1"/>
</dbReference>
<dbReference type="InterPro" id="IPR002220">
    <property type="entry name" value="DapA-like"/>
</dbReference>